<dbReference type="InterPro" id="IPR036576">
    <property type="entry name" value="WRKY_dom_sf"/>
</dbReference>
<keyword evidence="4" id="KW-0804">Transcription</keyword>
<dbReference type="PROSITE" id="PS50811">
    <property type="entry name" value="WRKY"/>
    <property type="match status" value="1"/>
</dbReference>
<organism evidence="7">
    <name type="scientific">Picea sitchensis</name>
    <name type="common">Sitka spruce</name>
    <name type="synonym">Pinus sitchensis</name>
    <dbReference type="NCBI Taxonomy" id="3332"/>
    <lineage>
        <taxon>Eukaryota</taxon>
        <taxon>Viridiplantae</taxon>
        <taxon>Streptophyta</taxon>
        <taxon>Embryophyta</taxon>
        <taxon>Tracheophyta</taxon>
        <taxon>Spermatophyta</taxon>
        <taxon>Pinopsida</taxon>
        <taxon>Pinidae</taxon>
        <taxon>Conifers I</taxon>
        <taxon>Pinales</taxon>
        <taxon>Pinaceae</taxon>
        <taxon>Picea</taxon>
    </lineage>
</organism>
<dbReference type="PANTHER" id="PTHR31282">
    <property type="entry name" value="WRKY TRANSCRIPTION FACTOR 21-RELATED"/>
    <property type="match status" value="1"/>
</dbReference>
<proteinExistence type="evidence at transcript level"/>
<dbReference type="InterPro" id="IPR018872">
    <property type="entry name" value="Zn-cluster-dom"/>
</dbReference>
<dbReference type="FunFam" id="2.20.25.80:FF:000004">
    <property type="entry name" value="WRKY transcription factor 65"/>
    <property type="match status" value="1"/>
</dbReference>
<dbReference type="InterPro" id="IPR003657">
    <property type="entry name" value="WRKY_dom"/>
</dbReference>
<dbReference type="Pfam" id="PF10533">
    <property type="entry name" value="Plant_zn_clust"/>
    <property type="match status" value="1"/>
</dbReference>
<keyword evidence="3" id="KW-0238">DNA-binding</keyword>
<comment type="subcellular location">
    <subcellularLocation>
        <location evidence="1">Nucleus</location>
    </subcellularLocation>
</comment>
<dbReference type="EMBL" id="BT124229">
    <property type="protein sequence ID" value="ADE77495.1"/>
    <property type="molecule type" value="mRNA"/>
</dbReference>
<reference evidence="7" key="1">
    <citation type="submission" date="2010-04" db="EMBL/GenBank/DDBJ databases">
        <authorList>
            <person name="Reid K.E."/>
            <person name="Liao N."/>
            <person name="Chan S."/>
            <person name="Docking R."/>
            <person name="Taylor G."/>
            <person name="Moore R."/>
            <person name="Mayo M."/>
            <person name="Munro S."/>
            <person name="King J."/>
            <person name="Yanchuk A."/>
            <person name="Holt R."/>
            <person name="Jones S."/>
            <person name="Marra M."/>
            <person name="Ritland C.E."/>
            <person name="Ritland K."/>
            <person name="Bohlmann J."/>
        </authorList>
    </citation>
    <scope>NUCLEOTIDE SEQUENCE</scope>
    <source>
        <tissue evidence="7">Bud</tissue>
    </source>
</reference>
<accession>D5AD76</accession>
<keyword evidence="2" id="KW-0805">Transcription regulation</keyword>
<dbReference type="Gene3D" id="2.20.25.80">
    <property type="entry name" value="WRKY domain"/>
    <property type="match status" value="1"/>
</dbReference>
<dbReference type="Pfam" id="PF03106">
    <property type="entry name" value="WRKY"/>
    <property type="match status" value="1"/>
</dbReference>
<evidence type="ECO:0000259" key="6">
    <source>
        <dbReference type="PROSITE" id="PS50811"/>
    </source>
</evidence>
<dbReference type="InterPro" id="IPR044810">
    <property type="entry name" value="WRKY_plant"/>
</dbReference>
<protein>
    <recommendedName>
        <fullName evidence="6">WRKY domain-containing protein</fullName>
    </recommendedName>
</protein>
<evidence type="ECO:0000313" key="7">
    <source>
        <dbReference type="EMBL" id="ADE77495.1"/>
    </source>
</evidence>
<dbReference type="SMART" id="SM00774">
    <property type="entry name" value="WRKY"/>
    <property type="match status" value="1"/>
</dbReference>
<sequence>MAVEMLDSRNFMERDVHQAASATLESVQNLIQLLSRHREMQDEGESQCGFAAEIAANRFKRVVSMLGTTTGHARFRKAPTGSSVLSPKICPSFEAGYANISASSSSSHEAFRDSEGFISPAPLNNNTLYRPTPLHVQAPPQSPVMDSTPQQHKIPLLPMNSDYSFMGSRPFKEPVISSPPISSTNSFISSLTASDPCDKTSMLVRSLSSPTAVGRPPLSSSKKACIHGKPDDLSGKCNTTGGRCHCSSKRKKSRVKRTIRVPAISAKLADIPSDEFSWRKYGQKPIKGSPHPRGYYKCSTVRGCPARKHVERALDDPNVLIVTYEGEHSHSHSVSENTGLVLDS</sequence>
<dbReference type="OMA" id="QIPPPLH"/>
<dbReference type="SUPFAM" id="SSF118290">
    <property type="entry name" value="WRKY DNA-binding domain"/>
    <property type="match status" value="1"/>
</dbReference>
<name>D5AD76_PICSI</name>
<dbReference type="AlphaFoldDB" id="D5AD76"/>
<dbReference type="GO" id="GO:0043565">
    <property type="term" value="F:sequence-specific DNA binding"/>
    <property type="evidence" value="ECO:0007669"/>
    <property type="project" value="InterPro"/>
</dbReference>
<dbReference type="GO" id="GO:0005634">
    <property type="term" value="C:nucleus"/>
    <property type="evidence" value="ECO:0007669"/>
    <property type="project" value="UniProtKB-SubCell"/>
</dbReference>
<evidence type="ECO:0000256" key="4">
    <source>
        <dbReference type="ARBA" id="ARBA00023163"/>
    </source>
</evidence>
<evidence type="ECO:0000256" key="3">
    <source>
        <dbReference type="ARBA" id="ARBA00023125"/>
    </source>
</evidence>
<dbReference type="GO" id="GO:0003700">
    <property type="term" value="F:DNA-binding transcription factor activity"/>
    <property type="evidence" value="ECO:0007669"/>
    <property type="project" value="InterPro"/>
</dbReference>
<keyword evidence="5" id="KW-0539">Nucleus</keyword>
<feature type="domain" description="WRKY" evidence="6">
    <location>
        <begin position="267"/>
        <end position="333"/>
    </location>
</feature>
<evidence type="ECO:0000256" key="1">
    <source>
        <dbReference type="ARBA" id="ARBA00004123"/>
    </source>
</evidence>
<evidence type="ECO:0000256" key="2">
    <source>
        <dbReference type="ARBA" id="ARBA00023015"/>
    </source>
</evidence>
<evidence type="ECO:0000256" key="5">
    <source>
        <dbReference type="ARBA" id="ARBA00023242"/>
    </source>
</evidence>